<organism evidence="2 3">
    <name type="scientific">Vigna mungo</name>
    <name type="common">Black gram</name>
    <name type="synonym">Phaseolus mungo</name>
    <dbReference type="NCBI Taxonomy" id="3915"/>
    <lineage>
        <taxon>Eukaryota</taxon>
        <taxon>Viridiplantae</taxon>
        <taxon>Streptophyta</taxon>
        <taxon>Embryophyta</taxon>
        <taxon>Tracheophyta</taxon>
        <taxon>Spermatophyta</taxon>
        <taxon>Magnoliopsida</taxon>
        <taxon>eudicotyledons</taxon>
        <taxon>Gunneridae</taxon>
        <taxon>Pentapetalae</taxon>
        <taxon>rosids</taxon>
        <taxon>fabids</taxon>
        <taxon>Fabales</taxon>
        <taxon>Fabaceae</taxon>
        <taxon>Papilionoideae</taxon>
        <taxon>50 kb inversion clade</taxon>
        <taxon>NPAAA clade</taxon>
        <taxon>indigoferoid/millettioid clade</taxon>
        <taxon>Phaseoleae</taxon>
        <taxon>Vigna</taxon>
    </lineage>
</organism>
<dbReference type="Proteomes" id="UP001374535">
    <property type="component" value="Chromosome 7"/>
</dbReference>
<evidence type="ECO:0000313" key="2">
    <source>
        <dbReference type="EMBL" id="WVZ03183.1"/>
    </source>
</evidence>
<dbReference type="AlphaFoldDB" id="A0AAQ3RS44"/>
<feature type="non-terminal residue" evidence="2">
    <location>
        <position position="120"/>
    </location>
</feature>
<protein>
    <submittedName>
        <fullName evidence="2">Uncharacterized protein</fullName>
    </submittedName>
</protein>
<feature type="non-terminal residue" evidence="2">
    <location>
        <position position="1"/>
    </location>
</feature>
<keyword evidence="3" id="KW-1185">Reference proteome</keyword>
<gene>
    <name evidence="2" type="ORF">V8G54_023989</name>
</gene>
<accession>A0AAQ3RS44</accession>
<reference evidence="2 3" key="1">
    <citation type="journal article" date="2023" name="Life. Sci Alliance">
        <title>Evolutionary insights into 3D genome organization and epigenetic landscape of Vigna mungo.</title>
        <authorList>
            <person name="Junaid A."/>
            <person name="Singh B."/>
            <person name="Bhatia S."/>
        </authorList>
    </citation>
    <scope>NUCLEOTIDE SEQUENCE [LARGE SCALE GENOMIC DNA]</scope>
    <source>
        <strain evidence="2">Urdbean</strain>
    </source>
</reference>
<feature type="compositionally biased region" description="Polar residues" evidence="1">
    <location>
        <begin position="90"/>
        <end position="103"/>
    </location>
</feature>
<dbReference type="EMBL" id="CP144694">
    <property type="protein sequence ID" value="WVZ03183.1"/>
    <property type="molecule type" value="Genomic_DNA"/>
</dbReference>
<feature type="region of interest" description="Disordered" evidence="1">
    <location>
        <begin position="71"/>
        <end position="120"/>
    </location>
</feature>
<evidence type="ECO:0000256" key="1">
    <source>
        <dbReference type="SAM" id="MobiDB-lite"/>
    </source>
</evidence>
<evidence type="ECO:0000313" key="3">
    <source>
        <dbReference type="Proteomes" id="UP001374535"/>
    </source>
</evidence>
<sequence>IPAAAHRRWTSTATTSRTHFFATHLSRERSSPSCIVAWTNSATTPTKTPPALSVIAKVAAGHRSTALHLRSEFETGTVNGAGRHRRRSQDQPLGSQAGRNQAQGLDAQPFLLSWTKPKFK</sequence>
<name>A0AAQ3RS44_VIGMU</name>
<proteinExistence type="predicted"/>